<sequence>MDFLQRNLFTRLRAEIFHTAEEMEPMTTYKHGKIEQMIRNIESVPAGEVALSNGFLNRRLIKIQTEERHAIDTSVETLYLLRIIVSNITGTLTMGIPLRGITQLGLYLRTRGDKVDFVKLDKWLDRLHIRRMAQLQGSILIEFFDFDADEIPFVHHLESSAYKSTLRSLNYNAQDYDEQMHFRQNATGFVSTNSRNLRRNLRRSIRYFDLAPIETTSNFVYKFFKSLSEIEE</sequence>
<gene>
    <name evidence="1" type="ORF">NCTC13063_00499</name>
</gene>
<evidence type="ECO:0000313" key="1">
    <source>
        <dbReference type="EMBL" id="SUB79241.1"/>
    </source>
</evidence>
<dbReference type="Proteomes" id="UP000255283">
    <property type="component" value="Unassembled WGS sequence"/>
</dbReference>
<organism evidence="1 2">
    <name type="scientific">Segatella buccae</name>
    <dbReference type="NCBI Taxonomy" id="28126"/>
    <lineage>
        <taxon>Bacteria</taxon>
        <taxon>Pseudomonadati</taxon>
        <taxon>Bacteroidota</taxon>
        <taxon>Bacteroidia</taxon>
        <taxon>Bacteroidales</taxon>
        <taxon>Prevotellaceae</taxon>
        <taxon>Segatella</taxon>
    </lineage>
</organism>
<dbReference type="RefSeq" id="WP_004346023.1">
    <property type="nucleotide sequence ID" value="NZ_CALLWX010000024.1"/>
</dbReference>
<reference evidence="1 2" key="1">
    <citation type="submission" date="2018-06" db="EMBL/GenBank/DDBJ databases">
        <authorList>
            <consortium name="Pathogen Informatics"/>
            <person name="Doyle S."/>
        </authorList>
    </citation>
    <scope>NUCLEOTIDE SEQUENCE [LARGE SCALE GENOMIC DNA]</scope>
    <source>
        <strain evidence="1 2">NCTC13063</strain>
    </source>
</reference>
<dbReference type="AlphaFoldDB" id="A0AAQ1UK45"/>
<accession>A0AAQ1UK45</accession>
<dbReference type="GeneID" id="93536651"/>
<comment type="caution">
    <text evidence="1">The sequence shown here is derived from an EMBL/GenBank/DDBJ whole genome shotgun (WGS) entry which is preliminary data.</text>
</comment>
<protein>
    <submittedName>
        <fullName evidence="1">Uncharacterized protein</fullName>
    </submittedName>
</protein>
<proteinExistence type="predicted"/>
<dbReference type="EMBL" id="UGTJ01000001">
    <property type="protein sequence ID" value="SUB79241.1"/>
    <property type="molecule type" value="Genomic_DNA"/>
</dbReference>
<name>A0AAQ1UK45_9BACT</name>
<evidence type="ECO:0000313" key="2">
    <source>
        <dbReference type="Proteomes" id="UP000255283"/>
    </source>
</evidence>